<accession>A0A5C4R006</accession>
<comment type="caution">
    <text evidence="1">The sequence shown here is derived from an EMBL/GenBank/DDBJ whole genome shotgun (WGS) entry which is preliminary data.</text>
</comment>
<proteinExistence type="predicted"/>
<dbReference type="AlphaFoldDB" id="A0A5C4R006"/>
<name>A0A5C4R006_9ACTN</name>
<dbReference type="OrthoDB" id="9809370at2"/>
<keyword evidence="2" id="KW-1185">Reference proteome</keyword>
<dbReference type="EMBL" id="VDFY01000060">
    <property type="protein sequence ID" value="TNH31706.1"/>
    <property type="molecule type" value="Genomic_DNA"/>
</dbReference>
<dbReference type="Gene3D" id="3.30.1310.10">
    <property type="entry name" value="Nucleoid-associated protein YbaB-like domain"/>
    <property type="match status" value="1"/>
</dbReference>
<dbReference type="Pfam" id="PF02575">
    <property type="entry name" value="YbaB_DNA_bd"/>
    <property type="match status" value="1"/>
</dbReference>
<dbReference type="InterPro" id="IPR004401">
    <property type="entry name" value="YbaB/EbfC"/>
</dbReference>
<evidence type="ECO:0000313" key="2">
    <source>
        <dbReference type="Proteomes" id="UP000306145"/>
    </source>
</evidence>
<dbReference type="SUPFAM" id="SSF82607">
    <property type="entry name" value="YbaB-like"/>
    <property type="match status" value="1"/>
</dbReference>
<dbReference type="Proteomes" id="UP000306145">
    <property type="component" value="Unassembled WGS sequence"/>
</dbReference>
<gene>
    <name evidence="1" type="ORF">FHG89_00855</name>
</gene>
<dbReference type="GO" id="GO:0003677">
    <property type="term" value="F:DNA binding"/>
    <property type="evidence" value="ECO:0007669"/>
    <property type="project" value="InterPro"/>
</dbReference>
<protein>
    <submittedName>
        <fullName evidence="1">YbaB/EbfC family nucleoid-associated protein</fullName>
    </submittedName>
</protein>
<dbReference type="RefSeq" id="WP_139581984.1">
    <property type="nucleotide sequence ID" value="NZ_VDFY01000060.1"/>
</dbReference>
<organism evidence="1 2">
    <name type="scientific">Micromonospora orduensis</name>
    <dbReference type="NCBI Taxonomy" id="1420891"/>
    <lineage>
        <taxon>Bacteria</taxon>
        <taxon>Bacillati</taxon>
        <taxon>Actinomycetota</taxon>
        <taxon>Actinomycetes</taxon>
        <taxon>Micromonosporales</taxon>
        <taxon>Micromonosporaceae</taxon>
        <taxon>Micromonospora</taxon>
    </lineage>
</organism>
<reference evidence="1 2" key="1">
    <citation type="submission" date="2019-06" db="EMBL/GenBank/DDBJ databases">
        <title>Micromonospora ordensis sp. nov., isolated from deep marine sediment.</title>
        <authorList>
            <person name="Veyisoglu A."/>
            <person name="Carro L."/>
            <person name="Klenk H.-P."/>
            <person name="Sahin N."/>
        </authorList>
    </citation>
    <scope>NUCLEOTIDE SEQUENCE [LARGE SCALE GENOMIC DNA]</scope>
    <source>
        <strain evidence="1 2">S2509</strain>
    </source>
</reference>
<sequence length="120" mass="12591">MRRVDIAQLVTEVTALLETATSETGQLAREEFVGTAADGMVTATVSGAKELLDVSVAARAPRTVDNITLGEAVVEAVRAAEALADERRAEIMSGLRLGGVDVDTFLADPMSLVPHGRDGR</sequence>
<evidence type="ECO:0000313" key="1">
    <source>
        <dbReference type="EMBL" id="TNH31706.1"/>
    </source>
</evidence>
<dbReference type="InterPro" id="IPR036894">
    <property type="entry name" value="YbaB-like_sf"/>
</dbReference>